<evidence type="ECO:0000256" key="5">
    <source>
        <dbReference type="ARBA" id="ARBA00022737"/>
    </source>
</evidence>
<dbReference type="InterPro" id="IPR050107">
    <property type="entry name" value="ABC_carbohydrate_import_ATPase"/>
</dbReference>
<keyword evidence="8" id="KW-1278">Translocase</keyword>
<evidence type="ECO:0000313" key="11">
    <source>
        <dbReference type="EMBL" id="MDC7227969.1"/>
    </source>
</evidence>
<keyword evidence="3" id="KW-1003">Cell membrane</keyword>
<dbReference type="InterPro" id="IPR017871">
    <property type="entry name" value="ABC_transporter-like_CS"/>
</dbReference>
<dbReference type="FunFam" id="3.40.50.300:FF:000127">
    <property type="entry name" value="Ribose import ATP-binding protein RbsA"/>
    <property type="match status" value="1"/>
</dbReference>
<evidence type="ECO:0000256" key="2">
    <source>
        <dbReference type="ARBA" id="ARBA00022448"/>
    </source>
</evidence>
<gene>
    <name evidence="11" type="ORF">PQJ61_14485</name>
</gene>
<keyword evidence="9" id="KW-0472">Membrane</keyword>
<dbReference type="PANTHER" id="PTHR43790">
    <property type="entry name" value="CARBOHYDRATE TRANSPORT ATP-BINDING PROTEIN MG119-RELATED"/>
    <property type="match status" value="1"/>
</dbReference>
<keyword evidence="2" id="KW-0813">Transport</keyword>
<comment type="subcellular location">
    <subcellularLocation>
        <location evidence="1">Cell membrane</location>
        <topology evidence="1">Peripheral membrane protein</topology>
    </subcellularLocation>
</comment>
<keyword evidence="6" id="KW-0547">Nucleotide-binding</keyword>
<dbReference type="SMART" id="SM00382">
    <property type="entry name" value="AAA"/>
    <property type="match status" value="2"/>
</dbReference>
<reference evidence="11 12" key="1">
    <citation type="submission" date="2022-12" db="EMBL/GenBank/DDBJ databases">
        <title>Metagenome assembled genome from gulf of manar.</title>
        <authorList>
            <person name="Kohli P."/>
            <person name="Pk S."/>
            <person name="Venkata Ramana C."/>
            <person name="Sasikala C."/>
        </authorList>
    </citation>
    <scope>NUCLEOTIDE SEQUENCE [LARGE SCALE GENOMIC DNA]</scope>
    <source>
        <strain evidence="11">JB008</strain>
    </source>
</reference>
<comment type="caution">
    <text evidence="11">The sequence shown here is derived from an EMBL/GenBank/DDBJ whole genome shotgun (WGS) entry which is preliminary data.</text>
</comment>
<evidence type="ECO:0000259" key="10">
    <source>
        <dbReference type="PROSITE" id="PS50893"/>
    </source>
</evidence>
<dbReference type="InterPro" id="IPR003439">
    <property type="entry name" value="ABC_transporter-like_ATP-bd"/>
</dbReference>
<dbReference type="Gene3D" id="3.40.50.300">
    <property type="entry name" value="P-loop containing nucleotide triphosphate hydrolases"/>
    <property type="match status" value="2"/>
</dbReference>
<dbReference type="CDD" id="cd03215">
    <property type="entry name" value="ABC_Carb_Monos_II"/>
    <property type="match status" value="1"/>
</dbReference>
<dbReference type="SUPFAM" id="SSF52540">
    <property type="entry name" value="P-loop containing nucleoside triphosphate hydrolases"/>
    <property type="match status" value="2"/>
</dbReference>
<evidence type="ECO:0000256" key="1">
    <source>
        <dbReference type="ARBA" id="ARBA00004202"/>
    </source>
</evidence>
<dbReference type="AlphaFoldDB" id="A0AAJ1IEU6"/>
<keyword evidence="7 11" id="KW-0067">ATP-binding</keyword>
<evidence type="ECO:0000256" key="3">
    <source>
        <dbReference type="ARBA" id="ARBA00022475"/>
    </source>
</evidence>
<accession>A0AAJ1IEU6</accession>
<dbReference type="CDD" id="cd03216">
    <property type="entry name" value="ABC_Carb_Monos_I"/>
    <property type="match status" value="1"/>
</dbReference>
<dbReference type="PROSITE" id="PS00211">
    <property type="entry name" value="ABC_TRANSPORTER_1"/>
    <property type="match status" value="1"/>
</dbReference>
<dbReference type="Pfam" id="PF00005">
    <property type="entry name" value="ABC_tran"/>
    <property type="match status" value="2"/>
</dbReference>
<dbReference type="Proteomes" id="UP001221217">
    <property type="component" value="Unassembled WGS sequence"/>
</dbReference>
<protein>
    <submittedName>
        <fullName evidence="11">Sugar ABC transporter ATP-binding protein</fullName>
    </submittedName>
</protein>
<feature type="domain" description="ABC transporter" evidence="10">
    <location>
        <begin position="7"/>
        <end position="242"/>
    </location>
</feature>
<name>A0AAJ1IEU6_9SPIO</name>
<keyword evidence="4" id="KW-0762">Sugar transport</keyword>
<organism evidence="11 12">
    <name type="scientific">Candidatus Thalassospirochaeta sargassi</name>
    <dbReference type="NCBI Taxonomy" id="3119039"/>
    <lineage>
        <taxon>Bacteria</taxon>
        <taxon>Pseudomonadati</taxon>
        <taxon>Spirochaetota</taxon>
        <taxon>Spirochaetia</taxon>
        <taxon>Spirochaetales</taxon>
        <taxon>Spirochaetaceae</taxon>
        <taxon>Candidatus Thalassospirochaeta</taxon>
    </lineage>
</organism>
<sequence>MDENLILEARNVSKGFPGVQALDDVTFNLRKGEVHALIGENGAGKSTLIKILTGAHQLDSGEILLEGEALTNLTPHHAMECGISAIYQEFNLVPYLTVAENIYLGREFMKSVFVDMDKMNESASEIFGAMGVAINPSIQVSDLSVAYKQLVEIGKAVSQNSSILILDEPTAALTNKETENLFKLIKKLRSEGVSIIYISHRLEELQEIADRITVLRDGRYIDTVNIADTDRAGLISLMVGRELGMDFPKPTPASDEIVLEVKKLSTENLLDDINFKLRKGEILGFGGLVGAGRTEVARALFGLDNVTQGEIIIHGKKVVNRNPSGAIGNGIGLIPEDRKDQGVLLNLSIRENIGYTFIKQISDWIFVNRRKERGLVDEFQKKLNIKCSSTEQRVSNLSGGNQQKVVLAKWLAGDCDILIFDEPTRGIDVGAKQEIYNLIKELAEDGKGIILISSEMPELIGMSERIIVMHEGVIEGELSASDVSQEKILDLASGKE</sequence>
<dbReference type="InterPro" id="IPR003593">
    <property type="entry name" value="AAA+_ATPase"/>
</dbReference>
<dbReference type="GO" id="GO:0005524">
    <property type="term" value="F:ATP binding"/>
    <property type="evidence" value="ECO:0007669"/>
    <property type="project" value="UniProtKB-KW"/>
</dbReference>
<evidence type="ECO:0000256" key="6">
    <source>
        <dbReference type="ARBA" id="ARBA00022741"/>
    </source>
</evidence>
<dbReference type="PROSITE" id="PS50893">
    <property type="entry name" value="ABC_TRANSPORTER_2"/>
    <property type="match status" value="2"/>
</dbReference>
<proteinExistence type="predicted"/>
<evidence type="ECO:0000256" key="4">
    <source>
        <dbReference type="ARBA" id="ARBA00022597"/>
    </source>
</evidence>
<dbReference type="GO" id="GO:0016887">
    <property type="term" value="F:ATP hydrolysis activity"/>
    <property type="evidence" value="ECO:0007669"/>
    <property type="project" value="InterPro"/>
</dbReference>
<evidence type="ECO:0000256" key="7">
    <source>
        <dbReference type="ARBA" id="ARBA00022840"/>
    </source>
</evidence>
<evidence type="ECO:0000256" key="8">
    <source>
        <dbReference type="ARBA" id="ARBA00022967"/>
    </source>
</evidence>
<dbReference type="PANTHER" id="PTHR43790:SF3">
    <property type="entry name" value="D-ALLOSE IMPORT ATP-BINDING PROTEIN ALSA-RELATED"/>
    <property type="match status" value="1"/>
</dbReference>
<evidence type="ECO:0000256" key="9">
    <source>
        <dbReference type="ARBA" id="ARBA00023136"/>
    </source>
</evidence>
<keyword evidence="5" id="KW-0677">Repeat</keyword>
<dbReference type="GO" id="GO:0005886">
    <property type="term" value="C:plasma membrane"/>
    <property type="evidence" value="ECO:0007669"/>
    <property type="project" value="UniProtKB-SubCell"/>
</dbReference>
<dbReference type="InterPro" id="IPR027417">
    <property type="entry name" value="P-loop_NTPase"/>
</dbReference>
<dbReference type="EMBL" id="JAQQAL010000036">
    <property type="protein sequence ID" value="MDC7227969.1"/>
    <property type="molecule type" value="Genomic_DNA"/>
</dbReference>
<evidence type="ECO:0000313" key="12">
    <source>
        <dbReference type="Proteomes" id="UP001221217"/>
    </source>
</evidence>
<feature type="domain" description="ABC transporter" evidence="10">
    <location>
        <begin position="253"/>
        <end position="496"/>
    </location>
</feature>